<reference evidence="2 3" key="1">
    <citation type="submission" date="2014-06" db="EMBL/GenBank/DDBJ databases">
        <title>Genomes of Alteromonas australica, a world apart.</title>
        <authorList>
            <person name="Gonzaga A."/>
            <person name="Lopez-Perez M."/>
            <person name="Rodriguez-Valera F."/>
        </authorList>
    </citation>
    <scope>NUCLEOTIDE SEQUENCE [LARGE SCALE GENOMIC DNA]</scope>
    <source>
        <strain evidence="2 3">H 17</strain>
    </source>
</reference>
<evidence type="ECO:0008006" key="4">
    <source>
        <dbReference type="Google" id="ProtNLM"/>
    </source>
</evidence>
<evidence type="ECO:0000313" key="3">
    <source>
        <dbReference type="Proteomes" id="UP000056090"/>
    </source>
</evidence>
<dbReference type="GeneID" id="78254784"/>
<evidence type="ECO:0000313" key="2">
    <source>
        <dbReference type="EMBL" id="AIF98564.1"/>
    </source>
</evidence>
<dbReference type="Proteomes" id="UP000056090">
    <property type="component" value="Chromosome"/>
</dbReference>
<gene>
    <name evidence="2" type="ORF">EP13_07640</name>
</gene>
<proteinExistence type="predicted"/>
<dbReference type="KEGG" id="aal:EP13_07640"/>
<name>A0A075NV80_9ALTE</name>
<feature type="compositionally biased region" description="Basic and acidic residues" evidence="1">
    <location>
        <begin position="26"/>
        <end position="57"/>
    </location>
</feature>
<accession>A0A075NV80</accession>
<dbReference type="AlphaFoldDB" id="A0A075NV80"/>
<evidence type="ECO:0000256" key="1">
    <source>
        <dbReference type="SAM" id="MobiDB-lite"/>
    </source>
</evidence>
<sequence length="162" mass="17855">MMTLPRNRWLISVTALLFTVSCSGDDEAKNGKSADKTVEKHVPKLHDAEPLKPESLKPLENAPVTPLPQQGHEMKEEVTLTGSIFYKSLEGGFYAFVSEDGNRYTLHGLNEAFQQNGLIVEISGHPKPDMMTTTQYGTVLQVNHVKVLDASRVIGKDGNPTH</sequence>
<dbReference type="PROSITE" id="PS51257">
    <property type="entry name" value="PROKAR_LIPOPROTEIN"/>
    <property type="match status" value="1"/>
</dbReference>
<organism evidence="2 3">
    <name type="scientific">Alteromonas australica</name>
    <dbReference type="NCBI Taxonomy" id="589873"/>
    <lineage>
        <taxon>Bacteria</taxon>
        <taxon>Pseudomonadati</taxon>
        <taxon>Pseudomonadota</taxon>
        <taxon>Gammaproteobacteria</taxon>
        <taxon>Alteromonadales</taxon>
        <taxon>Alteromonadaceae</taxon>
        <taxon>Alteromonas/Salinimonas group</taxon>
        <taxon>Alteromonas</taxon>
    </lineage>
</organism>
<keyword evidence="3" id="KW-1185">Reference proteome</keyword>
<protein>
    <recommendedName>
        <fullName evidence="4">Ribose-phosphate pyrophosphokinase</fullName>
    </recommendedName>
</protein>
<feature type="region of interest" description="Disordered" evidence="1">
    <location>
        <begin position="26"/>
        <end position="73"/>
    </location>
</feature>
<dbReference type="eggNOG" id="ENOG50338II">
    <property type="taxonomic scope" value="Bacteria"/>
</dbReference>
<dbReference type="RefSeq" id="WP_044056742.1">
    <property type="nucleotide sequence ID" value="NZ_CAJXAX010000029.1"/>
</dbReference>
<dbReference type="EMBL" id="CP008849">
    <property type="protein sequence ID" value="AIF98564.1"/>
    <property type="molecule type" value="Genomic_DNA"/>
</dbReference>